<feature type="region of interest" description="Disordered" evidence="8">
    <location>
        <begin position="64"/>
        <end position="104"/>
    </location>
</feature>
<dbReference type="GO" id="GO:0030628">
    <property type="term" value="F:pre-mRNA 3'-splice site binding"/>
    <property type="evidence" value="ECO:0007669"/>
    <property type="project" value="UniProtKB-UniRule"/>
</dbReference>
<feature type="compositionally biased region" description="Basic residues" evidence="8">
    <location>
        <begin position="128"/>
        <end position="137"/>
    </location>
</feature>
<feature type="region of interest" description="Disordered" evidence="8">
    <location>
        <begin position="184"/>
        <end position="245"/>
    </location>
</feature>
<dbReference type="HOGENOM" id="CLU_019317_2_0_1"/>
<dbReference type="STRING" id="1128400.I2FT62"/>
<dbReference type="InterPro" id="IPR039974">
    <property type="entry name" value="Splicing_factor_SLU7"/>
</dbReference>
<organism evidence="10 11">
    <name type="scientific">Ustilago hordei</name>
    <name type="common">Barley covered smut fungus</name>
    <dbReference type="NCBI Taxonomy" id="120017"/>
    <lineage>
        <taxon>Eukaryota</taxon>
        <taxon>Fungi</taxon>
        <taxon>Dikarya</taxon>
        <taxon>Basidiomycota</taxon>
        <taxon>Ustilaginomycotina</taxon>
        <taxon>Ustilaginomycetes</taxon>
        <taxon>Ustilaginales</taxon>
        <taxon>Ustilaginaceae</taxon>
        <taxon>Ustilago</taxon>
    </lineage>
</organism>
<feature type="compositionally biased region" description="Basic and acidic residues" evidence="8">
    <location>
        <begin position="16"/>
        <end position="32"/>
    </location>
</feature>
<keyword evidence="3 7" id="KW-0507">mRNA processing</keyword>
<dbReference type="PANTHER" id="PTHR12942">
    <property type="entry name" value="STEP II SPLICING FACTOR SLU7"/>
    <property type="match status" value="1"/>
</dbReference>
<evidence type="ECO:0000256" key="1">
    <source>
        <dbReference type="ARBA" id="ARBA00004123"/>
    </source>
</evidence>
<sequence>MSSTPSSSSAPPGKLSRTEFRRLKDLEEDRKAGRAPAELDEDGNIINPHVPSYMAQAPWYMDTGSKSLKHQKKPVDPNAHKASINDWYNRGSSSSSSTSLPAPNKFRKGACENCGSLTHKTRDCLERPRKKGAKKLGKTLAGDHILSEPQGLDYAAKRDRWNGYDPSEHKKVIEEFEAIEQERRRLKEEQIDHQTSSDLKHAQKLAQKPSKSTHNHNNGNRDALDFSSDESDSSNEDKYADKADAVGQKVDNRMTIRNLRIREDRAKYLYNLDVNSAYYDPKTRTMREAPNPNIRPEDAEYAGDNFARAQGSQAGSLANLQLFSWQAETRAAVGGTDVNLQANPTANERQYREFKQRRDQLKQDMRGSILDKYGGEQHFDAPPEELLKGQTEVYVEYNQQGKLVNALATRGVVKSKWQEDKTENNHKQVWGSWYDIERGEWGYGCCRSCVCNSYCTGDAGIAAAQASSTVPSISKKEEKLAEKDENEKESRNKRTRSRSHCTSSRLSYSNSDSDSSSSNSRHHGRHHKHPSCKPHNRRSKSRSPPTCFISRKHLGSGAVSSRLDKDKLDRAILAERAKNDPALASQLQAERQKRFDALPDWAKEAEIINSKVYRNPKVDPDRGDLDVTEEQLEAYRLVNRQGRAGLSEDPMANYRDEEDE</sequence>
<evidence type="ECO:0000313" key="11">
    <source>
        <dbReference type="Proteomes" id="UP000006174"/>
    </source>
</evidence>
<dbReference type="Proteomes" id="UP000006174">
    <property type="component" value="Unassembled WGS sequence"/>
</dbReference>
<feature type="region of interest" description="Disordered" evidence="8">
    <location>
        <begin position="640"/>
        <end position="660"/>
    </location>
</feature>
<feature type="region of interest" description="Disordered" evidence="8">
    <location>
        <begin position="125"/>
        <end position="170"/>
    </location>
</feature>
<feature type="compositionally biased region" description="Basic and acidic residues" evidence="8">
    <location>
        <begin position="235"/>
        <end position="245"/>
    </location>
</feature>
<keyword evidence="4 7" id="KW-0747">Spliceosome</keyword>
<feature type="domain" description="Pre-mRNA-splicing factor SLU7" evidence="9">
    <location>
        <begin position="152"/>
        <end position="432"/>
    </location>
</feature>
<feature type="region of interest" description="Disordered" evidence="8">
    <location>
        <begin position="1"/>
        <end position="50"/>
    </location>
</feature>
<feature type="region of interest" description="Disordered" evidence="8">
    <location>
        <begin position="465"/>
        <end position="552"/>
    </location>
</feature>
<dbReference type="eggNOG" id="KOG2560">
    <property type="taxonomic scope" value="Eukaryota"/>
</dbReference>
<dbReference type="InterPro" id="IPR021715">
    <property type="entry name" value="Slu7_dom"/>
</dbReference>
<evidence type="ECO:0000256" key="7">
    <source>
        <dbReference type="RuleBase" id="RU367071"/>
    </source>
</evidence>
<dbReference type="GO" id="GO:0005681">
    <property type="term" value="C:spliceosomal complex"/>
    <property type="evidence" value="ECO:0007669"/>
    <property type="project" value="UniProtKB-UniRule"/>
</dbReference>
<dbReference type="EMBL" id="CAGI01000151">
    <property type="protein sequence ID" value="CCF50105.1"/>
    <property type="molecule type" value="Genomic_DNA"/>
</dbReference>
<feature type="compositionally biased region" description="Basic and acidic residues" evidence="8">
    <location>
        <begin position="155"/>
        <end position="170"/>
    </location>
</feature>
<dbReference type="Pfam" id="PF11708">
    <property type="entry name" value="Slu7"/>
    <property type="match status" value="1"/>
</dbReference>
<keyword evidence="5 7" id="KW-0508">mRNA splicing</keyword>
<evidence type="ECO:0000259" key="9">
    <source>
        <dbReference type="Pfam" id="PF11708"/>
    </source>
</evidence>
<reference evidence="10 11" key="1">
    <citation type="journal article" date="2012" name="Plant Cell">
        <title>Genome comparison of barley and maize smut fungi reveals targeted loss of RNA silencing components and species-specific presence of transposable elements.</title>
        <authorList>
            <person name="Laurie J.D."/>
            <person name="Ali S."/>
            <person name="Linning R."/>
            <person name="Mannhaupt G."/>
            <person name="Wong P."/>
            <person name="Gueldener U."/>
            <person name="Muensterkoetter M."/>
            <person name="Moore R."/>
            <person name="Kahmann R."/>
            <person name="Bakkeren G."/>
            <person name="Schirawski J."/>
        </authorList>
    </citation>
    <scope>NUCLEOTIDE SEQUENCE [LARGE SCALE GENOMIC DNA]</scope>
    <source>
        <strain evidence="11">Uh4875-4</strain>
    </source>
</reference>
<comment type="subunit">
    <text evidence="7">Associated with the spliceosome.</text>
</comment>
<evidence type="ECO:0000256" key="5">
    <source>
        <dbReference type="ARBA" id="ARBA00023187"/>
    </source>
</evidence>
<comment type="subcellular location">
    <subcellularLocation>
        <location evidence="1 7">Nucleus</location>
    </subcellularLocation>
</comment>
<evidence type="ECO:0000256" key="3">
    <source>
        <dbReference type="ARBA" id="ARBA00022664"/>
    </source>
</evidence>
<evidence type="ECO:0000256" key="4">
    <source>
        <dbReference type="ARBA" id="ARBA00022728"/>
    </source>
</evidence>
<keyword evidence="6 7" id="KW-0539">Nucleus</keyword>
<evidence type="ECO:0000256" key="2">
    <source>
        <dbReference type="ARBA" id="ARBA00007203"/>
    </source>
</evidence>
<evidence type="ECO:0000256" key="6">
    <source>
        <dbReference type="ARBA" id="ARBA00023242"/>
    </source>
</evidence>
<dbReference type="GO" id="GO:0000398">
    <property type="term" value="P:mRNA splicing, via spliceosome"/>
    <property type="evidence" value="ECO:0007669"/>
    <property type="project" value="UniProtKB-UniRule"/>
</dbReference>
<comment type="function">
    <text evidence="7">Involved in pre-mRNA splicing.</text>
</comment>
<feature type="compositionally biased region" description="Polar residues" evidence="8">
    <location>
        <begin position="209"/>
        <end position="220"/>
    </location>
</feature>
<evidence type="ECO:0000256" key="8">
    <source>
        <dbReference type="SAM" id="MobiDB-lite"/>
    </source>
</evidence>
<dbReference type="OrthoDB" id="249612at2759"/>
<accession>I2FT62</accession>
<keyword evidence="11" id="KW-1185">Reference proteome</keyword>
<name>I2FT62_USTHO</name>
<dbReference type="OMA" id="YISDAPW"/>
<dbReference type="PANTHER" id="PTHR12942:SF2">
    <property type="entry name" value="PRE-MRNA-SPLICING FACTOR SLU7"/>
    <property type="match status" value="1"/>
</dbReference>
<protein>
    <recommendedName>
        <fullName evidence="7">Pre-mRNA-splicing factor SLU7</fullName>
    </recommendedName>
</protein>
<feature type="compositionally biased region" description="Low complexity" evidence="8">
    <location>
        <begin position="500"/>
        <end position="519"/>
    </location>
</feature>
<comment type="similarity">
    <text evidence="2 7">Belongs to the SLU7 family.</text>
</comment>
<feature type="compositionally biased region" description="Low complexity" evidence="8">
    <location>
        <begin position="1"/>
        <end position="12"/>
    </location>
</feature>
<comment type="caution">
    <text evidence="10">The sequence shown here is derived from an EMBL/GenBank/DDBJ whole genome shotgun (WGS) entry which is preliminary data.</text>
</comment>
<feature type="compositionally biased region" description="Basic residues" evidence="8">
    <location>
        <begin position="520"/>
        <end position="541"/>
    </location>
</feature>
<evidence type="ECO:0000313" key="10">
    <source>
        <dbReference type="EMBL" id="CCF50105.1"/>
    </source>
</evidence>
<dbReference type="AlphaFoldDB" id="I2FT62"/>
<proteinExistence type="inferred from homology"/>
<gene>
    <name evidence="10" type="ORF">UHOR_07085</name>
</gene>
<feature type="compositionally biased region" description="Basic and acidic residues" evidence="8">
    <location>
        <begin position="474"/>
        <end position="492"/>
    </location>
</feature>